<keyword evidence="4" id="KW-0472">Membrane</keyword>
<evidence type="ECO:0000313" key="6">
    <source>
        <dbReference type="Proteomes" id="UP000515291"/>
    </source>
</evidence>
<proteinExistence type="predicted"/>
<dbReference type="RefSeq" id="WP_089264168.1">
    <property type="nucleotide sequence ID" value="NZ_CP050292.1"/>
</dbReference>
<dbReference type="GO" id="GO:0016020">
    <property type="term" value="C:membrane"/>
    <property type="evidence" value="ECO:0007669"/>
    <property type="project" value="UniProtKB-SubCell"/>
</dbReference>
<evidence type="ECO:0000256" key="3">
    <source>
        <dbReference type="ARBA" id="ARBA00022989"/>
    </source>
</evidence>
<evidence type="ECO:0000256" key="4">
    <source>
        <dbReference type="ARBA" id="ARBA00023136"/>
    </source>
</evidence>
<dbReference type="InterPro" id="IPR023352">
    <property type="entry name" value="MAPEG-like_dom_sf"/>
</dbReference>
<dbReference type="PANTHER" id="PTHR35371:SF1">
    <property type="entry name" value="BLR7753 PROTEIN"/>
    <property type="match status" value="1"/>
</dbReference>
<dbReference type="InterPro" id="IPR001129">
    <property type="entry name" value="Membr-assoc_MAPEG"/>
</dbReference>
<dbReference type="EMBL" id="CP050292">
    <property type="protein sequence ID" value="QND71301.1"/>
    <property type="molecule type" value="Genomic_DNA"/>
</dbReference>
<sequence length="133" mass="14976">MTRELFWLTLTVILTGLLWVPYMLNRIMVRGVTGVMANPTRTDRPQAEWANRMMFAHDNAVENLIIFAPLVLILNAADVSTPTTVLACAVYFWSRVVHLIVYTLGLPIFRTLAFVVGFIAQAVLAIAILRIPY</sequence>
<accession>A0A7G6TX19</accession>
<evidence type="ECO:0000256" key="1">
    <source>
        <dbReference type="ARBA" id="ARBA00004370"/>
    </source>
</evidence>
<dbReference type="Gene3D" id="1.20.120.550">
    <property type="entry name" value="Membrane associated eicosanoid/glutathione metabolism-like domain"/>
    <property type="match status" value="1"/>
</dbReference>
<dbReference type="Pfam" id="PF01124">
    <property type="entry name" value="MAPEG"/>
    <property type="match status" value="1"/>
</dbReference>
<dbReference type="KEGG" id="trb:HB776_08650"/>
<keyword evidence="2" id="KW-0812">Transmembrane</keyword>
<evidence type="ECO:0000313" key="5">
    <source>
        <dbReference type="EMBL" id="QND71301.1"/>
    </source>
</evidence>
<comment type="subcellular location">
    <subcellularLocation>
        <location evidence="1">Membrane</location>
    </subcellularLocation>
</comment>
<name>A0A7G6TX19_9BRAD</name>
<organism evidence="5 6">
    <name type="scientific">Tardiphaga robiniae</name>
    <dbReference type="NCBI Taxonomy" id="943830"/>
    <lineage>
        <taxon>Bacteria</taxon>
        <taxon>Pseudomonadati</taxon>
        <taxon>Pseudomonadota</taxon>
        <taxon>Alphaproteobacteria</taxon>
        <taxon>Hyphomicrobiales</taxon>
        <taxon>Nitrobacteraceae</taxon>
        <taxon>Tardiphaga</taxon>
    </lineage>
</organism>
<dbReference type="PANTHER" id="PTHR35371">
    <property type="entry name" value="INNER MEMBRANE PROTEIN"/>
    <property type="match status" value="1"/>
</dbReference>
<evidence type="ECO:0000256" key="2">
    <source>
        <dbReference type="ARBA" id="ARBA00022692"/>
    </source>
</evidence>
<reference evidence="6" key="1">
    <citation type="journal article" date="2020" name="Mol. Plant Microbe">
        <title>Rhizobial microsymbionts of the narrowly endemic Oxytropis species growing in Kamchatka are characterized by significant genetic diversity and possess a set of genes that are associated with T3SS and T6SS secretion systems and can affect the development of symbiosis.</title>
        <authorList>
            <person name="Safronova V."/>
            <person name="Guro P."/>
            <person name="Sazanova A."/>
            <person name="Kuznetsova I."/>
            <person name="Belimov A."/>
            <person name="Yakubov V."/>
            <person name="Chirak E."/>
            <person name="Afonin A."/>
            <person name="Gogolev Y."/>
            <person name="Andronov E."/>
            <person name="Tikhonovich I."/>
        </authorList>
    </citation>
    <scope>NUCLEOTIDE SEQUENCE [LARGE SCALE GENOMIC DNA]</scope>
    <source>
        <strain evidence="6">581</strain>
    </source>
</reference>
<dbReference type="Proteomes" id="UP000515291">
    <property type="component" value="Chromosome"/>
</dbReference>
<protein>
    <submittedName>
        <fullName evidence="5">MAPEG family protein</fullName>
    </submittedName>
</protein>
<dbReference type="SUPFAM" id="SSF161084">
    <property type="entry name" value="MAPEG domain-like"/>
    <property type="match status" value="1"/>
</dbReference>
<keyword evidence="3" id="KW-1133">Transmembrane helix</keyword>
<gene>
    <name evidence="5" type="ORF">HB776_08650</name>
</gene>
<dbReference type="AlphaFoldDB" id="A0A7G6TX19"/>